<protein>
    <submittedName>
        <fullName evidence="2">Uncharacterized protein</fullName>
    </submittedName>
</protein>
<dbReference type="Proteomes" id="UP000256727">
    <property type="component" value="Unassembled WGS sequence"/>
</dbReference>
<feature type="compositionally biased region" description="Basic and acidic residues" evidence="1">
    <location>
        <begin position="24"/>
        <end position="36"/>
    </location>
</feature>
<reference evidence="2 3" key="1">
    <citation type="submission" date="2018-07" db="EMBL/GenBank/DDBJ databases">
        <title>Sequencing the genomes of 1000 actinobacteria strains.</title>
        <authorList>
            <person name="Klenk H.-P."/>
        </authorList>
    </citation>
    <scope>NUCLEOTIDE SEQUENCE [LARGE SCALE GENOMIC DNA]</scope>
    <source>
        <strain evidence="2 3">DSM 14442</strain>
    </source>
</reference>
<dbReference type="EMBL" id="QREH01000001">
    <property type="protein sequence ID" value="REE04138.1"/>
    <property type="molecule type" value="Genomic_DNA"/>
</dbReference>
<feature type="region of interest" description="Disordered" evidence="1">
    <location>
        <begin position="1"/>
        <end position="103"/>
    </location>
</feature>
<dbReference type="OrthoDB" id="4954633at2"/>
<dbReference type="RefSeq" id="WP_115932126.1">
    <property type="nucleotide sequence ID" value="NZ_QREH01000001.1"/>
</dbReference>
<accession>A0A3D9LCP7</accession>
<dbReference type="AlphaFoldDB" id="A0A3D9LCP7"/>
<gene>
    <name evidence="2" type="ORF">C8E99_1965</name>
</gene>
<evidence type="ECO:0000256" key="1">
    <source>
        <dbReference type="SAM" id="MobiDB-lite"/>
    </source>
</evidence>
<comment type="caution">
    <text evidence="2">The sequence shown here is derived from an EMBL/GenBank/DDBJ whole genome shotgun (WGS) entry which is preliminary data.</text>
</comment>
<feature type="compositionally biased region" description="Acidic residues" evidence="1">
    <location>
        <begin position="1"/>
        <end position="22"/>
    </location>
</feature>
<evidence type="ECO:0000313" key="2">
    <source>
        <dbReference type="EMBL" id="REE04138.1"/>
    </source>
</evidence>
<keyword evidence="3" id="KW-1185">Reference proteome</keyword>
<organism evidence="2 3">
    <name type="scientific">Citricoccus muralis</name>
    <dbReference type="NCBI Taxonomy" id="169134"/>
    <lineage>
        <taxon>Bacteria</taxon>
        <taxon>Bacillati</taxon>
        <taxon>Actinomycetota</taxon>
        <taxon>Actinomycetes</taxon>
        <taxon>Micrococcales</taxon>
        <taxon>Micrococcaceae</taxon>
        <taxon>Citricoccus</taxon>
    </lineage>
</organism>
<sequence>MARYEDDLEQQFIEEPENDLEQPADGRDGTTDHGSSDDPDSLDAIDPLRRDTFLLDGDEDYNGVPDYQEGSSDDSGGAAEPDEDSEWAGRDDEEDEEGSDVTV</sequence>
<evidence type="ECO:0000313" key="3">
    <source>
        <dbReference type="Proteomes" id="UP000256727"/>
    </source>
</evidence>
<proteinExistence type="predicted"/>
<feature type="compositionally biased region" description="Acidic residues" evidence="1">
    <location>
        <begin position="80"/>
        <end position="103"/>
    </location>
</feature>
<name>A0A3D9LCP7_9MICC</name>